<organism evidence="3 4">
    <name type="scientific">Paramuricea clavata</name>
    <name type="common">Red gorgonian</name>
    <name type="synonym">Violescent sea-whip</name>
    <dbReference type="NCBI Taxonomy" id="317549"/>
    <lineage>
        <taxon>Eukaryota</taxon>
        <taxon>Metazoa</taxon>
        <taxon>Cnidaria</taxon>
        <taxon>Anthozoa</taxon>
        <taxon>Octocorallia</taxon>
        <taxon>Malacalcyonacea</taxon>
        <taxon>Plexauridae</taxon>
        <taxon>Paramuricea</taxon>
    </lineage>
</organism>
<keyword evidence="2" id="KW-0479">Metal-binding</keyword>
<dbReference type="AlphaFoldDB" id="A0A6S7JQI2"/>
<evidence type="ECO:0000256" key="2">
    <source>
        <dbReference type="ARBA" id="ARBA00022723"/>
    </source>
</evidence>
<keyword evidence="4" id="KW-1185">Reference proteome</keyword>
<dbReference type="PANTHER" id="PTHR34615:SF1">
    <property type="entry name" value="PX DOMAIN-CONTAINING PROTEIN"/>
    <property type="match status" value="1"/>
</dbReference>
<dbReference type="GO" id="GO:0046872">
    <property type="term" value="F:metal ion binding"/>
    <property type="evidence" value="ECO:0007669"/>
    <property type="project" value="UniProtKB-KW"/>
</dbReference>
<dbReference type="OrthoDB" id="5975877at2759"/>
<proteinExistence type="predicted"/>
<comment type="caution">
    <text evidence="3">The sequence shown here is derived from an EMBL/GenBank/DDBJ whole genome shotgun (WGS) entry which is preliminary data.</text>
</comment>
<evidence type="ECO:0000313" key="4">
    <source>
        <dbReference type="Proteomes" id="UP001152795"/>
    </source>
</evidence>
<dbReference type="EMBL" id="CACRXK020010155">
    <property type="protein sequence ID" value="CAB4018762.1"/>
    <property type="molecule type" value="Genomic_DNA"/>
</dbReference>
<sequence length="358" mass="41278">MAVGGLQAVRDALIFAYAENLIDDEEFALLYDHNRSKPLFQYWKFDEFNLDTWSDVECETELRCEKKDLASLKQSLQIPEELVCQQGTVCTGMEGLCILLKSLAYPCRYTDMAHRFGRSPSDLCLIFNLVLDIVHETHYHRLESWDQPFLTPDQLYTYAQAVHEHGASLQNCFGFVDGTVRPIARPKYHQRIMYNGHKKVHAIKFQSIVLPNGIIGNLSGPYEERRHDSTLLHESGVLPNLRRIAFYNNEPLCLYGDLAYPLGVHLQGPFMEPHLTPEMQEYNRSMSDLRVAVEWMFGNITKYFSFVDFKRQMKINLSAIGKTYVICALLENAHTCLYGNIVSTYFGLPPPSLHVYFW</sequence>
<dbReference type="Proteomes" id="UP001152795">
    <property type="component" value="Unassembled WGS sequence"/>
</dbReference>
<evidence type="ECO:0000313" key="3">
    <source>
        <dbReference type="EMBL" id="CAB4018762.1"/>
    </source>
</evidence>
<gene>
    <name evidence="3" type="ORF">PACLA_8A030144</name>
</gene>
<dbReference type="PANTHER" id="PTHR34615">
    <property type="entry name" value="PX DOMAIN-CONTAINING PROTEIN"/>
    <property type="match status" value="1"/>
</dbReference>
<protein>
    <submittedName>
        <fullName evidence="3">Uncharacterized protein</fullName>
    </submittedName>
</protein>
<reference evidence="3" key="1">
    <citation type="submission" date="2020-04" db="EMBL/GenBank/DDBJ databases">
        <authorList>
            <person name="Alioto T."/>
            <person name="Alioto T."/>
            <person name="Gomez Garrido J."/>
        </authorList>
    </citation>
    <scope>NUCLEOTIDE SEQUENCE</scope>
    <source>
        <strain evidence="3">A484AB</strain>
    </source>
</reference>
<dbReference type="Pfam" id="PF13359">
    <property type="entry name" value="DDE_Tnp_4"/>
    <property type="match status" value="1"/>
</dbReference>
<evidence type="ECO:0000256" key="1">
    <source>
        <dbReference type="ARBA" id="ARBA00001968"/>
    </source>
</evidence>
<name>A0A6S7JQI2_PARCT</name>
<dbReference type="InterPro" id="IPR027806">
    <property type="entry name" value="HARBI1_dom"/>
</dbReference>
<accession>A0A6S7JQI2</accession>
<comment type="cofactor">
    <cofactor evidence="1">
        <name>a divalent metal cation</name>
        <dbReference type="ChEBI" id="CHEBI:60240"/>
    </cofactor>
</comment>